<dbReference type="AlphaFoldDB" id="A0A2U0SI18"/>
<dbReference type="GO" id="GO:0009253">
    <property type="term" value="P:peptidoglycan catabolic process"/>
    <property type="evidence" value="ECO:0007669"/>
    <property type="project" value="InterPro"/>
</dbReference>
<keyword evidence="2 3" id="KW-0081">Bacteriolytic enzyme</keyword>
<dbReference type="SUPFAM" id="SSF53955">
    <property type="entry name" value="Lysozyme-like"/>
    <property type="match status" value="1"/>
</dbReference>
<dbReference type="PRINTS" id="PR00684">
    <property type="entry name" value="T4LYSOZYME"/>
</dbReference>
<dbReference type="Pfam" id="PF00959">
    <property type="entry name" value="Phage_lysozyme"/>
    <property type="match status" value="1"/>
</dbReference>
<keyword evidence="3" id="KW-0326">Glycosidase</keyword>
<keyword evidence="1 3" id="KW-0929">Antimicrobial</keyword>
<evidence type="ECO:0000313" key="4">
    <source>
        <dbReference type="EMBL" id="PVX30974.1"/>
    </source>
</evidence>
<dbReference type="GO" id="GO:0031640">
    <property type="term" value="P:killing of cells of another organism"/>
    <property type="evidence" value="ECO:0007669"/>
    <property type="project" value="UniProtKB-KW"/>
</dbReference>
<evidence type="ECO:0000256" key="2">
    <source>
        <dbReference type="ARBA" id="ARBA00022638"/>
    </source>
</evidence>
<reference evidence="4 5" key="1">
    <citation type="submission" date="2018-05" db="EMBL/GenBank/DDBJ databases">
        <title>Description of Sphingomonas pokkalii sp nov, isolated from the rhizosphere of saline tolerant pokkali rice and its draft genome analysis.</title>
        <authorList>
            <person name="Menon R."/>
            <person name="Kumari S."/>
            <person name="Rameshkumar N."/>
        </authorList>
    </citation>
    <scope>NUCLEOTIDE SEQUENCE [LARGE SCALE GENOMIC DNA]</scope>
    <source>
        <strain evidence="4 5">L3B27</strain>
    </source>
</reference>
<dbReference type="OrthoDB" id="5323745at2"/>
<gene>
    <name evidence="4" type="ORF">DD559_17915</name>
</gene>
<keyword evidence="5" id="KW-1185">Reference proteome</keyword>
<dbReference type="GO" id="GO:0016998">
    <property type="term" value="P:cell wall macromolecule catabolic process"/>
    <property type="evidence" value="ECO:0007669"/>
    <property type="project" value="InterPro"/>
</dbReference>
<comment type="caution">
    <text evidence="4">The sequence shown here is derived from an EMBL/GenBank/DDBJ whole genome shotgun (WGS) entry which is preliminary data.</text>
</comment>
<protein>
    <recommendedName>
        <fullName evidence="3">Lysozyme</fullName>
        <ecNumber evidence="3">3.2.1.17</ecNumber>
    </recommendedName>
</protein>
<name>A0A2U0SI18_9SPHN</name>
<accession>A0A2U0SI18</accession>
<dbReference type="GO" id="GO:0003796">
    <property type="term" value="F:lysozyme activity"/>
    <property type="evidence" value="ECO:0007669"/>
    <property type="project" value="UniProtKB-EC"/>
</dbReference>
<dbReference type="GO" id="GO:0042742">
    <property type="term" value="P:defense response to bacterium"/>
    <property type="evidence" value="ECO:0007669"/>
    <property type="project" value="UniProtKB-KW"/>
</dbReference>
<dbReference type="PANTHER" id="PTHR37406:SF1">
    <property type="entry name" value="T4-TYPE LYSOZYME 1-RELATED"/>
    <property type="match status" value="1"/>
</dbReference>
<dbReference type="EC" id="3.2.1.17" evidence="3"/>
<keyword evidence="3" id="KW-0378">Hydrolase</keyword>
<dbReference type="RefSeq" id="WP_116470368.1">
    <property type="nucleotide sequence ID" value="NZ_QENQ01000001.1"/>
</dbReference>
<sequence>MTYDRDALAAELIRDEGERFKVYRCPAGKRTIGIGRNLDDVRISPAETAALGITLASVLKNGITREQSRALFANDIAACERQLDAKLPWWRGLSDVRQRALLNMCFNLGIGRLLGFKNTLARMERGDFVGAAARMRTSLWARQVGARAERLATMMEKGTA</sequence>
<dbReference type="EMBL" id="QENQ01000001">
    <property type="protein sequence ID" value="PVX30974.1"/>
    <property type="molecule type" value="Genomic_DNA"/>
</dbReference>
<dbReference type="InterPro" id="IPR052619">
    <property type="entry name" value="Phage_lysozyme-like"/>
</dbReference>
<evidence type="ECO:0000256" key="3">
    <source>
        <dbReference type="RuleBase" id="RU003788"/>
    </source>
</evidence>
<dbReference type="Gene3D" id="1.10.530.40">
    <property type="match status" value="1"/>
</dbReference>
<comment type="similarity">
    <text evidence="3">Belongs to the glycosyl hydrolase 24 family.</text>
</comment>
<dbReference type="InterPro" id="IPR002196">
    <property type="entry name" value="Glyco_hydro_24"/>
</dbReference>
<evidence type="ECO:0000256" key="1">
    <source>
        <dbReference type="ARBA" id="ARBA00022529"/>
    </source>
</evidence>
<dbReference type="PANTHER" id="PTHR37406">
    <property type="entry name" value="T4-TYPE LYSOZYME 1-RELATED"/>
    <property type="match status" value="1"/>
</dbReference>
<dbReference type="Proteomes" id="UP000245890">
    <property type="component" value="Unassembled WGS sequence"/>
</dbReference>
<evidence type="ECO:0000313" key="5">
    <source>
        <dbReference type="Proteomes" id="UP000245890"/>
    </source>
</evidence>
<comment type="catalytic activity">
    <reaction evidence="3">
        <text>Hydrolysis of (1-&gt;4)-beta-linkages between N-acetylmuramic acid and N-acetyl-D-glucosamine residues in a peptidoglycan and between N-acetyl-D-glucosamine residues in chitodextrins.</text>
        <dbReference type="EC" id="3.2.1.17"/>
    </reaction>
</comment>
<dbReference type="InterPro" id="IPR001165">
    <property type="entry name" value="T4-type_lysozyme"/>
</dbReference>
<proteinExistence type="inferred from homology"/>
<dbReference type="InterPro" id="IPR023346">
    <property type="entry name" value="Lysozyme-like_dom_sf"/>
</dbReference>
<organism evidence="4 5">
    <name type="scientific">Sphingomonas pokkalii</name>
    <dbReference type="NCBI Taxonomy" id="2175090"/>
    <lineage>
        <taxon>Bacteria</taxon>
        <taxon>Pseudomonadati</taxon>
        <taxon>Pseudomonadota</taxon>
        <taxon>Alphaproteobacteria</taxon>
        <taxon>Sphingomonadales</taxon>
        <taxon>Sphingomonadaceae</taxon>
        <taxon>Sphingomonas</taxon>
    </lineage>
</organism>
<dbReference type="InterPro" id="IPR023347">
    <property type="entry name" value="Lysozyme_dom_sf"/>
</dbReference>